<name>A0AAU7TRW3_9GAMM</name>
<keyword evidence="1" id="KW-0812">Transmembrane</keyword>
<keyword evidence="1" id="KW-1133">Transmembrane helix</keyword>
<feature type="transmembrane region" description="Helical" evidence="1">
    <location>
        <begin position="237"/>
        <end position="256"/>
    </location>
</feature>
<proteinExistence type="predicted"/>
<feature type="transmembrane region" description="Helical" evidence="1">
    <location>
        <begin position="358"/>
        <end position="376"/>
    </location>
</feature>
<feature type="transmembrane region" description="Helical" evidence="1">
    <location>
        <begin position="293"/>
        <end position="310"/>
    </location>
</feature>
<organism evidence="2">
    <name type="scientific">Pantoea sp. BJ2</name>
    <dbReference type="NCBI Taxonomy" id="3141322"/>
    <lineage>
        <taxon>Bacteria</taxon>
        <taxon>Pseudomonadati</taxon>
        <taxon>Pseudomonadota</taxon>
        <taxon>Gammaproteobacteria</taxon>
        <taxon>Enterobacterales</taxon>
        <taxon>Erwiniaceae</taxon>
        <taxon>Pantoea</taxon>
    </lineage>
</organism>
<evidence type="ECO:0000256" key="1">
    <source>
        <dbReference type="SAM" id="Phobius"/>
    </source>
</evidence>
<dbReference type="AlphaFoldDB" id="A0AAU7TRW3"/>
<feature type="transmembrane region" description="Helical" evidence="1">
    <location>
        <begin position="201"/>
        <end position="225"/>
    </location>
</feature>
<feature type="transmembrane region" description="Helical" evidence="1">
    <location>
        <begin position="167"/>
        <end position="189"/>
    </location>
</feature>
<evidence type="ECO:0000313" key="2">
    <source>
        <dbReference type="EMBL" id="XBV43431.1"/>
    </source>
</evidence>
<feature type="transmembrane region" description="Helical" evidence="1">
    <location>
        <begin position="268"/>
        <end position="286"/>
    </location>
</feature>
<gene>
    <name evidence="2" type="ORF">AAF463_12480</name>
</gene>
<sequence>MISKQDKLSPWYFIAIFIVAAVIIITRRPDIINHPQLWAEDGKAFLEPVWNQGFLTSIMTPRDGYYQSLPKITMAIASSFGLSYVALISTSIAISLRCLFVVFIMTSRFNYIDMRFRLAFCLYFLFQPNIQEAYVNITNAHTYLAIYLLAVILAKDSKNIVWKTHDILVLILSGISGPFIALLAPSLAIKRYYERGSILNAIKGINTFDVVFACCMLIQAGSVMFGDNTRTPSSLGATIPLFFEIMSYKVILGAFFDLNNVQWIIGKPIINAFISLVFIISSFFFLVKMDWRYKAAFCYVFFTLLVSLYKPVINHSEEQWPLFLIPIVGCRYFILSGMGIFCLSLIIMSRIKVRPYTIILLFCITLFSSLTVSYRMPPLDNVGYDKDVAVFNKAKNGEKVLIHTNPPGWSMELIKK</sequence>
<dbReference type="EMBL" id="CP158292">
    <property type="protein sequence ID" value="XBV43431.1"/>
    <property type="molecule type" value="Genomic_DNA"/>
</dbReference>
<feature type="transmembrane region" description="Helical" evidence="1">
    <location>
        <begin position="322"/>
        <end position="346"/>
    </location>
</feature>
<accession>A0AAU7TRW3</accession>
<dbReference type="RefSeq" id="WP_192411548.1">
    <property type="nucleotide sequence ID" value="NZ_CP158292.1"/>
</dbReference>
<reference evidence="2" key="1">
    <citation type="submission" date="2024-06" db="EMBL/GenBank/DDBJ databases">
        <title>Multiomics insights into the TNT degradation mechanism by Pantoea sp. BJ2 isolated from an ammunition destruction site.</title>
        <authorList>
            <person name="Luo J."/>
        </authorList>
    </citation>
    <scope>NUCLEOTIDE SEQUENCE</scope>
    <source>
        <strain evidence="2">BJ2</strain>
    </source>
</reference>
<dbReference type="GO" id="GO:0016740">
    <property type="term" value="F:transferase activity"/>
    <property type="evidence" value="ECO:0007669"/>
    <property type="project" value="UniProtKB-KW"/>
</dbReference>
<feature type="transmembrane region" description="Helical" evidence="1">
    <location>
        <begin position="140"/>
        <end position="155"/>
    </location>
</feature>
<protein>
    <submittedName>
        <fullName evidence="2">Glucosyl transferase</fullName>
    </submittedName>
</protein>
<feature type="transmembrane region" description="Helical" evidence="1">
    <location>
        <begin position="12"/>
        <end position="29"/>
    </location>
</feature>
<feature type="transmembrane region" description="Helical" evidence="1">
    <location>
        <begin position="84"/>
        <end position="104"/>
    </location>
</feature>
<keyword evidence="1" id="KW-0472">Membrane</keyword>
<keyword evidence="2" id="KW-0808">Transferase</keyword>